<feature type="transmembrane region" description="Helical" evidence="6">
    <location>
        <begin position="44"/>
        <end position="61"/>
    </location>
</feature>
<gene>
    <name evidence="7" type="ORF">SAMN05192585_12628</name>
</gene>
<keyword evidence="4 6" id="KW-1133">Transmembrane helix</keyword>
<organism evidence="7 8">
    <name type="scientific">Acetanaerobacterium elongatum</name>
    <dbReference type="NCBI Taxonomy" id="258515"/>
    <lineage>
        <taxon>Bacteria</taxon>
        <taxon>Bacillati</taxon>
        <taxon>Bacillota</taxon>
        <taxon>Clostridia</taxon>
        <taxon>Eubacteriales</taxon>
        <taxon>Oscillospiraceae</taxon>
        <taxon>Acetanaerobacterium</taxon>
    </lineage>
</organism>
<dbReference type="PANTHER" id="PTHR43701:SF2">
    <property type="entry name" value="MEMBRANE TRANSPORTER PROTEIN YJNA-RELATED"/>
    <property type="match status" value="1"/>
</dbReference>
<keyword evidence="5 6" id="KW-0472">Membrane</keyword>
<keyword evidence="3 6" id="KW-0812">Transmembrane</keyword>
<dbReference type="OrthoDB" id="25340at2"/>
<feature type="transmembrane region" description="Helical" evidence="6">
    <location>
        <begin position="73"/>
        <end position="91"/>
    </location>
</feature>
<comment type="subcellular location">
    <subcellularLocation>
        <location evidence="6">Cell membrane</location>
        <topology evidence="6">Multi-pass membrane protein</topology>
    </subcellularLocation>
    <subcellularLocation>
        <location evidence="1">Membrane</location>
        <topology evidence="1">Multi-pass membrane protein</topology>
    </subcellularLocation>
</comment>
<evidence type="ECO:0000256" key="2">
    <source>
        <dbReference type="ARBA" id="ARBA00009142"/>
    </source>
</evidence>
<dbReference type="GO" id="GO:0005886">
    <property type="term" value="C:plasma membrane"/>
    <property type="evidence" value="ECO:0007669"/>
    <property type="project" value="UniProtKB-SubCell"/>
</dbReference>
<sequence>MTNLIIQSVAGFISALLGALGMGGGGVLLIYLTALAQVSQTKAQGINLLFFIPIAITALILHCKNKLVNYKMAVIGVLTGAAGVFAGFAVARQLGDQILSKVFAVFLLILGAKELFGGIDLSFLKRRTSKDKKNR</sequence>
<evidence type="ECO:0000313" key="8">
    <source>
        <dbReference type="Proteomes" id="UP000199182"/>
    </source>
</evidence>
<keyword evidence="8" id="KW-1185">Reference proteome</keyword>
<dbReference type="InterPro" id="IPR051598">
    <property type="entry name" value="TSUP/Inactive_protease-like"/>
</dbReference>
<keyword evidence="6" id="KW-1003">Cell membrane</keyword>
<comment type="similarity">
    <text evidence="2 6">Belongs to the 4-toluene sulfonate uptake permease (TSUP) (TC 2.A.102) family.</text>
</comment>
<evidence type="ECO:0000256" key="1">
    <source>
        <dbReference type="ARBA" id="ARBA00004141"/>
    </source>
</evidence>
<evidence type="ECO:0000256" key="5">
    <source>
        <dbReference type="ARBA" id="ARBA00023136"/>
    </source>
</evidence>
<feature type="transmembrane region" description="Helical" evidence="6">
    <location>
        <begin position="103"/>
        <end position="124"/>
    </location>
</feature>
<dbReference type="Pfam" id="PF01925">
    <property type="entry name" value="TauE"/>
    <property type="match status" value="1"/>
</dbReference>
<name>A0A1H0D3H1_9FIRM</name>
<dbReference type="InterPro" id="IPR002781">
    <property type="entry name" value="TM_pro_TauE-like"/>
</dbReference>
<reference evidence="7 8" key="1">
    <citation type="submission" date="2016-10" db="EMBL/GenBank/DDBJ databases">
        <authorList>
            <person name="de Groot N.N."/>
        </authorList>
    </citation>
    <scope>NUCLEOTIDE SEQUENCE [LARGE SCALE GENOMIC DNA]</scope>
    <source>
        <strain evidence="7 8">CGMCC 1.5012</strain>
    </source>
</reference>
<dbReference type="PANTHER" id="PTHR43701">
    <property type="entry name" value="MEMBRANE TRANSPORTER PROTEIN MJ0441-RELATED"/>
    <property type="match status" value="1"/>
</dbReference>
<dbReference type="RefSeq" id="WP_092641462.1">
    <property type="nucleotide sequence ID" value="NZ_FNID01000026.1"/>
</dbReference>
<dbReference type="EMBL" id="FNID01000026">
    <property type="protein sequence ID" value="SDN64700.1"/>
    <property type="molecule type" value="Genomic_DNA"/>
</dbReference>
<evidence type="ECO:0000256" key="6">
    <source>
        <dbReference type="RuleBase" id="RU363041"/>
    </source>
</evidence>
<evidence type="ECO:0000313" key="7">
    <source>
        <dbReference type="EMBL" id="SDN64700.1"/>
    </source>
</evidence>
<accession>A0A1H0D3H1</accession>
<evidence type="ECO:0000256" key="3">
    <source>
        <dbReference type="ARBA" id="ARBA00022692"/>
    </source>
</evidence>
<dbReference type="Proteomes" id="UP000199182">
    <property type="component" value="Unassembled WGS sequence"/>
</dbReference>
<dbReference type="AlphaFoldDB" id="A0A1H0D3H1"/>
<dbReference type="STRING" id="258515.SAMN05192585_12628"/>
<feature type="transmembrane region" description="Helical" evidence="6">
    <location>
        <begin position="12"/>
        <end position="32"/>
    </location>
</feature>
<protein>
    <recommendedName>
        <fullName evidence="6">Probable membrane transporter protein</fullName>
    </recommendedName>
</protein>
<evidence type="ECO:0000256" key="4">
    <source>
        <dbReference type="ARBA" id="ARBA00022989"/>
    </source>
</evidence>
<proteinExistence type="inferred from homology"/>